<organism evidence="4 5">
    <name type="scientific">Actinospica durhamensis</name>
    <dbReference type="NCBI Taxonomy" id="1508375"/>
    <lineage>
        <taxon>Bacteria</taxon>
        <taxon>Bacillati</taxon>
        <taxon>Actinomycetota</taxon>
        <taxon>Actinomycetes</taxon>
        <taxon>Catenulisporales</taxon>
        <taxon>Actinospicaceae</taxon>
        <taxon>Actinospica</taxon>
    </lineage>
</organism>
<feature type="domain" description="Bacterial transcriptional activator" evidence="3">
    <location>
        <begin position="911"/>
        <end position="1061"/>
    </location>
</feature>
<dbReference type="InterPro" id="IPR036779">
    <property type="entry name" value="LysM_dom_sf"/>
</dbReference>
<dbReference type="InterPro" id="IPR011990">
    <property type="entry name" value="TPR-like_helical_dom_sf"/>
</dbReference>
<evidence type="ECO:0000259" key="3">
    <source>
        <dbReference type="SMART" id="SM01043"/>
    </source>
</evidence>
<accession>A0A941IM95</accession>
<dbReference type="CDD" id="cd00118">
    <property type="entry name" value="LysM"/>
    <property type="match status" value="1"/>
</dbReference>
<reference evidence="4" key="1">
    <citation type="submission" date="2021-04" db="EMBL/GenBank/DDBJ databases">
        <title>Genome based classification of Actinospica acidithermotolerans sp. nov., an actinobacterium isolated from an Indonesian hot spring.</title>
        <authorList>
            <person name="Kusuma A.B."/>
            <person name="Putra K.E."/>
            <person name="Nafisah S."/>
            <person name="Loh J."/>
            <person name="Nouioui I."/>
            <person name="Goodfellow M."/>
        </authorList>
    </citation>
    <scope>NUCLEOTIDE SEQUENCE</scope>
    <source>
        <strain evidence="4">CSCA 57</strain>
    </source>
</reference>
<dbReference type="EMBL" id="JAGSOG010000043">
    <property type="protein sequence ID" value="MBR7833910.1"/>
    <property type="molecule type" value="Genomic_DNA"/>
</dbReference>
<keyword evidence="2" id="KW-0472">Membrane</keyword>
<evidence type="ECO:0000313" key="4">
    <source>
        <dbReference type="EMBL" id="MBR7833910.1"/>
    </source>
</evidence>
<feature type="compositionally biased region" description="Low complexity" evidence="1">
    <location>
        <begin position="349"/>
        <end position="365"/>
    </location>
</feature>
<keyword evidence="5" id="KW-1185">Reference proteome</keyword>
<gene>
    <name evidence="4" type="ORF">KDL01_11570</name>
</gene>
<keyword evidence="2" id="KW-0812">Transmembrane</keyword>
<name>A0A941IM95_9ACTN</name>
<sequence length="1070" mass="112015">MTYTPQPVKLQTGRARKYRRTIGDVFKALGALLVLVVLLGGIPTALVHFIGWPLPHEMPTADTFRQPLSDQTLLKALAVVVWLAWAQFTACVLVEFANARHGVGLPARVPGAGPSQFVARQLVAALLMLTATAASFAPDITHLGHTPVAMPRAQTAASAQLYPGRGAVAGAPAAIKAGGAVATAANLPSLRSASGQQLARTDSGSLTAVSVDSTAGTKLYRVQPPQGRNHDSLWEIADRHLGDGRRYKEIYELNKDRVQPDGQKLTEASLIKPGWILEMPADATGGDLITQMPLAAPSSTVTGSSAQTSGSTAGTTSTAGTSSTAGTTSGTAQQASTDSTGSAHTAQQAGADSATGVASSATASSKLTPANPQGVRVRQAAEDIASAVAAAAQAADGENPSGQGGGPIISAGVPRTSHRGGASADERQLGPVEERVLYGIAGAPLMAAGLLLALGRHRRRQLWNRVGGRRPTTPTGDAAVAEESIRVGAGEVEVWFLDLALRGLSAELVRRDRPLPPAAGLRLRAQGIELMLEEPADPTAPEQAPLPWFTASDGRSWNFPRPAIGQVDADAARVRFAPYPGLVSIGTGGERGDERILVDLEAVRGLLAVTGPSEKVAALVAAMAVELATNAWSDRMSVTLVGFPGDLTPLAPARVRHVKVLDEVLPVLETEAAERAAALSAAGLDSVLDSRIRASQAGSFAPHFVLVAEEPHPAILSRLISVAPKTARVGMGFVVAGDVAGAVGRLEVDEEGTVRENRLGLEAKAQLLPADQYAAILGLFRAVGDVDGVPLSGGGGGVARVSGVGYTGPLPDEQPAVFVRVLGELETVGTGLAEPERAPLLHEALVFLLHHRDGVHPSVLAAALWPRGTTADVARATVDRLGHWLGLDPHGEPNLLIEVDGRIRLGRYVWSDWDLFESLQARAFYDANLQSPVHLDNLLTAALDLVRGRFLANRAKGRYGWLAYEIVEAQIPAQIADTALRLADARIANGAAERAIAAVEAGLRASPEDEELWRGMLRAVFATGDQDRLTEAIAHLRDRTWRVHGVRELHPRTEALISELAPASSAQPAG</sequence>
<dbReference type="Pfam" id="PF03704">
    <property type="entry name" value="BTAD"/>
    <property type="match status" value="1"/>
</dbReference>
<dbReference type="PANTHER" id="PTHR34700:SF4">
    <property type="entry name" value="PHAGE-LIKE ELEMENT PBSX PROTEIN XKDP"/>
    <property type="match status" value="1"/>
</dbReference>
<dbReference type="AlphaFoldDB" id="A0A941IM95"/>
<dbReference type="RefSeq" id="WP_212528431.1">
    <property type="nucleotide sequence ID" value="NZ_JAGSOG010000043.1"/>
</dbReference>
<evidence type="ECO:0000256" key="1">
    <source>
        <dbReference type="SAM" id="MobiDB-lite"/>
    </source>
</evidence>
<dbReference type="SUPFAM" id="SSF48452">
    <property type="entry name" value="TPR-like"/>
    <property type="match status" value="1"/>
</dbReference>
<comment type="caution">
    <text evidence="4">The sequence shown here is derived from an EMBL/GenBank/DDBJ whole genome shotgun (WGS) entry which is preliminary data.</text>
</comment>
<evidence type="ECO:0000313" key="5">
    <source>
        <dbReference type="Proteomes" id="UP000675781"/>
    </source>
</evidence>
<keyword evidence="2" id="KW-1133">Transmembrane helix</keyword>
<feature type="transmembrane region" description="Helical" evidence="2">
    <location>
        <begin position="25"/>
        <end position="52"/>
    </location>
</feature>
<dbReference type="InterPro" id="IPR005158">
    <property type="entry name" value="BTAD"/>
</dbReference>
<dbReference type="InterPro" id="IPR052196">
    <property type="entry name" value="Bact_Kbp"/>
</dbReference>
<proteinExistence type="predicted"/>
<feature type="region of interest" description="Disordered" evidence="1">
    <location>
        <begin position="297"/>
        <end position="379"/>
    </location>
</feature>
<dbReference type="Gene3D" id="1.25.40.10">
    <property type="entry name" value="Tetratricopeptide repeat domain"/>
    <property type="match status" value="1"/>
</dbReference>
<protein>
    <recommendedName>
        <fullName evidence="3">Bacterial transcriptional activator domain-containing protein</fullName>
    </recommendedName>
</protein>
<feature type="region of interest" description="Disordered" evidence="1">
    <location>
        <begin position="392"/>
        <end position="428"/>
    </location>
</feature>
<dbReference type="Proteomes" id="UP000675781">
    <property type="component" value="Unassembled WGS sequence"/>
</dbReference>
<dbReference type="PANTHER" id="PTHR34700">
    <property type="entry name" value="POTASSIUM BINDING PROTEIN KBP"/>
    <property type="match status" value="1"/>
</dbReference>
<dbReference type="Gene3D" id="3.10.350.10">
    <property type="entry name" value="LysM domain"/>
    <property type="match status" value="1"/>
</dbReference>
<dbReference type="SMART" id="SM01043">
    <property type="entry name" value="BTAD"/>
    <property type="match status" value="1"/>
</dbReference>
<feature type="compositionally biased region" description="Low complexity" evidence="1">
    <location>
        <begin position="298"/>
        <end position="340"/>
    </location>
</feature>
<dbReference type="InterPro" id="IPR018392">
    <property type="entry name" value="LysM"/>
</dbReference>
<evidence type="ECO:0000256" key="2">
    <source>
        <dbReference type="SAM" id="Phobius"/>
    </source>
</evidence>